<dbReference type="Gene3D" id="1.10.150.280">
    <property type="entry name" value="AF1531-like domain"/>
    <property type="match status" value="1"/>
</dbReference>
<proteinExistence type="predicted"/>
<dbReference type="Proteomes" id="UP000480556">
    <property type="component" value="Unassembled WGS sequence"/>
</dbReference>
<reference evidence="4 5" key="1">
    <citation type="submission" date="2019-10" db="EMBL/GenBank/DDBJ databases">
        <authorList>
            <person name="Dong K."/>
        </authorList>
    </citation>
    <scope>NUCLEOTIDE SEQUENCE [LARGE SCALE GENOMIC DNA]</scope>
    <source>
        <strain evidence="4">dk386</strain>
        <strain evidence="3">Dk386</strain>
        <strain evidence="5">dk771</strain>
        <strain evidence="2">Dk771</strain>
    </source>
</reference>
<dbReference type="GO" id="GO:0015628">
    <property type="term" value="P:protein secretion by the type II secretion system"/>
    <property type="evidence" value="ECO:0007669"/>
    <property type="project" value="TreeGrafter"/>
</dbReference>
<dbReference type="PANTHER" id="PTHR21180:SF32">
    <property type="entry name" value="ENDONUCLEASE_EXONUCLEASE_PHOSPHATASE FAMILY DOMAIN-CONTAINING PROTEIN 1"/>
    <property type="match status" value="1"/>
</dbReference>
<dbReference type="InterPro" id="IPR010994">
    <property type="entry name" value="RuvA_2-like"/>
</dbReference>
<evidence type="ECO:0000313" key="4">
    <source>
        <dbReference type="Proteomes" id="UP000327478"/>
    </source>
</evidence>
<dbReference type="EMBL" id="WITK01000001">
    <property type="protein sequence ID" value="MQW90856.1"/>
    <property type="molecule type" value="Genomic_DNA"/>
</dbReference>
<feature type="signal peptide" evidence="1">
    <location>
        <begin position="1"/>
        <end position="22"/>
    </location>
</feature>
<dbReference type="InterPro" id="IPR051675">
    <property type="entry name" value="Endo/Exo/Phosphatase_dom_1"/>
</dbReference>
<evidence type="ECO:0000313" key="5">
    <source>
        <dbReference type="Proteomes" id="UP000480556"/>
    </source>
</evidence>
<sequence>MLIKFILILMMTMFGWLNFASANSTDYTAWKAQQQQQDARLKQQTASASANHYLSKPSLDPAASADKIHLNTASVEQLQQLHGIGLKKAEAIVAYRNKHGKFKNIEEIQLIKGIGAAIFNKNKARLAL</sequence>
<keyword evidence="4" id="KW-1185">Reference proteome</keyword>
<dbReference type="PANTHER" id="PTHR21180">
    <property type="entry name" value="ENDONUCLEASE/EXONUCLEASE/PHOSPHATASE FAMILY DOMAIN-CONTAINING PROTEIN 1"/>
    <property type="match status" value="1"/>
</dbReference>
<evidence type="ECO:0000313" key="2">
    <source>
        <dbReference type="EMBL" id="MQW90856.1"/>
    </source>
</evidence>
<dbReference type="Proteomes" id="UP000327478">
    <property type="component" value="Chromosome"/>
</dbReference>
<dbReference type="SUPFAM" id="SSF47781">
    <property type="entry name" value="RuvA domain 2-like"/>
    <property type="match status" value="1"/>
</dbReference>
<organism evidence="2 5">
    <name type="scientific">Acinetobacter wanghuae</name>
    <dbReference type="NCBI Taxonomy" id="2662362"/>
    <lineage>
        <taxon>Bacteria</taxon>
        <taxon>Pseudomonadati</taxon>
        <taxon>Pseudomonadota</taxon>
        <taxon>Gammaproteobacteria</taxon>
        <taxon>Moraxellales</taxon>
        <taxon>Moraxellaceae</taxon>
        <taxon>Acinetobacter</taxon>
    </lineage>
</organism>
<dbReference type="GO" id="GO:0015627">
    <property type="term" value="C:type II protein secretion system complex"/>
    <property type="evidence" value="ECO:0007669"/>
    <property type="project" value="TreeGrafter"/>
</dbReference>
<accession>A0A5Q0P631</accession>
<feature type="chain" id="PRO_5044623700" evidence="1">
    <location>
        <begin position="23"/>
        <end position="128"/>
    </location>
</feature>
<dbReference type="InterPro" id="IPR004509">
    <property type="entry name" value="Competence_ComEA_HhH"/>
</dbReference>
<dbReference type="AlphaFoldDB" id="A0A5Q0P631"/>
<protein>
    <submittedName>
        <fullName evidence="2">Competence protein ComE</fullName>
    </submittedName>
</protein>
<gene>
    <name evidence="3" type="ORF">GFH30_02365</name>
    <name evidence="2" type="ORF">GHJ48_00335</name>
</gene>
<dbReference type="Pfam" id="PF12836">
    <property type="entry name" value="HHH_3"/>
    <property type="match status" value="1"/>
</dbReference>
<dbReference type="NCBIfam" id="TIGR00426">
    <property type="entry name" value="competence protein ComEA helix-hairpin-helix repeat region"/>
    <property type="match status" value="1"/>
</dbReference>
<name>A0A5Q0P631_9GAMM</name>
<keyword evidence="1" id="KW-0732">Signal</keyword>
<dbReference type="EMBL" id="CP045650">
    <property type="protein sequence ID" value="QGA12276.1"/>
    <property type="molecule type" value="Genomic_DNA"/>
</dbReference>
<evidence type="ECO:0000256" key="1">
    <source>
        <dbReference type="SAM" id="SignalP"/>
    </source>
</evidence>
<evidence type="ECO:0000313" key="3">
    <source>
        <dbReference type="EMBL" id="QGA12276.1"/>
    </source>
</evidence>